<protein>
    <recommendedName>
        <fullName evidence="3">DUF4382 domain-containing protein</fullName>
    </recommendedName>
</protein>
<proteinExistence type="predicted"/>
<name>A0ABP9DGP1_9BACT</name>
<sequence>MFRLQTVFTWIALIGFSLFLPSCFSDAYDQLLLANVDFEGNIVLPLGTPSGRTVQVTATTTLFNADSVLEINLNEEEDIATVNYTLLLAEIVAPSDCTLWNIDTLSVYLTDGNERLLVGTLPEIILDGEQVVPLNLQTTNVREVIFSRNAVYEVEAVVNKSLIFPLEVGLSGKVQLKNP</sequence>
<dbReference type="Proteomes" id="UP001500298">
    <property type="component" value="Unassembled WGS sequence"/>
</dbReference>
<dbReference type="RefSeq" id="WP_345372730.1">
    <property type="nucleotide sequence ID" value="NZ_BAABJX010000042.1"/>
</dbReference>
<evidence type="ECO:0000313" key="1">
    <source>
        <dbReference type="EMBL" id="GAA4840956.1"/>
    </source>
</evidence>
<reference evidence="2" key="1">
    <citation type="journal article" date="2019" name="Int. J. Syst. Evol. Microbiol.">
        <title>The Global Catalogue of Microorganisms (GCM) 10K type strain sequencing project: providing services to taxonomists for standard genome sequencing and annotation.</title>
        <authorList>
            <consortium name="The Broad Institute Genomics Platform"/>
            <consortium name="The Broad Institute Genome Sequencing Center for Infectious Disease"/>
            <person name="Wu L."/>
            <person name="Ma J."/>
        </authorList>
    </citation>
    <scope>NUCLEOTIDE SEQUENCE [LARGE SCALE GENOMIC DNA]</scope>
    <source>
        <strain evidence="2">JCM 18326</strain>
    </source>
</reference>
<dbReference type="EMBL" id="BAABJX010000042">
    <property type="protein sequence ID" value="GAA4840956.1"/>
    <property type="molecule type" value="Genomic_DNA"/>
</dbReference>
<keyword evidence="2" id="KW-1185">Reference proteome</keyword>
<organism evidence="1 2">
    <name type="scientific">Algivirga pacifica</name>
    <dbReference type="NCBI Taxonomy" id="1162670"/>
    <lineage>
        <taxon>Bacteria</taxon>
        <taxon>Pseudomonadati</taxon>
        <taxon>Bacteroidota</taxon>
        <taxon>Cytophagia</taxon>
        <taxon>Cytophagales</taxon>
        <taxon>Flammeovirgaceae</taxon>
        <taxon>Algivirga</taxon>
    </lineage>
</organism>
<comment type="caution">
    <text evidence="1">The sequence shown here is derived from an EMBL/GenBank/DDBJ whole genome shotgun (WGS) entry which is preliminary data.</text>
</comment>
<evidence type="ECO:0008006" key="3">
    <source>
        <dbReference type="Google" id="ProtNLM"/>
    </source>
</evidence>
<gene>
    <name evidence="1" type="ORF">GCM10023331_27450</name>
</gene>
<accession>A0ABP9DGP1</accession>
<evidence type="ECO:0000313" key="2">
    <source>
        <dbReference type="Proteomes" id="UP001500298"/>
    </source>
</evidence>